<evidence type="ECO:0000313" key="5">
    <source>
        <dbReference type="EMBL" id="KNE95410.1"/>
    </source>
</evidence>
<dbReference type="OrthoDB" id="1928at2759"/>
<evidence type="ECO:0000259" key="3">
    <source>
        <dbReference type="Pfam" id="PF21404"/>
    </source>
</evidence>
<evidence type="ECO:0000256" key="1">
    <source>
        <dbReference type="ARBA" id="ARBA00023277"/>
    </source>
</evidence>
<evidence type="ECO:0000313" key="6">
    <source>
        <dbReference type="Proteomes" id="UP000054564"/>
    </source>
</evidence>
<dbReference type="GO" id="GO:0004610">
    <property type="term" value="F:phosphoacetylglucosamine mutase activity"/>
    <property type="evidence" value="ECO:0007669"/>
    <property type="project" value="TreeGrafter"/>
</dbReference>
<sequence length="339" mass="37062">MAAGTTTPYTLMVDCANGVGAPKLKAMEAYLKSSALQLKLTSTDVESSEKLNKDCGADYVKTTQSAPSGVTLEPLARACSYDGDADRIVYYYYSKDKNFRLMDGDKIATLVASYIKELVELEAPGMKENLKVGVVQTAYANGNSTRYIKEQLGLAITCTPTGVKHLHHAAQTFDIGTYFEANGHGTVVFSESLLKKLPDNSKLLSLAGLINQTVGDSMSDMLLVETVLNARGWGMAEWDAKYEELPNRLVKVIVTDRHAFVTEDAERILVKPDEMQLKINQIVSAYPSARSFVRPSGTEDCVRVYAEAATKEATNELAFKVAGMVFDFCGKGDKPNEFL</sequence>
<keyword evidence="1" id="KW-0119">Carbohydrate metabolism</keyword>
<dbReference type="PANTHER" id="PTHR45955:SF1">
    <property type="entry name" value="PHOSPHOACETYLGLUCOSAMINE MUTASE"/>
    <property type="match status" value="1"/>
</dbReference>
<evidence type="ECO:0000259" key="4">
    <source>
        <dbReference type="Pfam" id="PF21405"/>
    </source>
</evidence>
<dbReference type="Gene3D" id="3.30.310.50">
    <property type="entry name" value="Alpha-D-phosphohexomutase, C-terminal domain"/>
    <property type="match status" value="1"/>
</dbReference>
<dbReference type="SUPFAM" id="SSF53738">
    <property type="entry name" value="Phosphoglucomutase, first 3 domains"/>
    <property type="match status" value="2"/>
</dbReference>
<gene>
    <name evidence="5" type="ORF">PSTG_11263</name>
</gene>
<dbReference type="InterPro" id="IPR049022">
    <property type="entry name" value="AMG1_III"/>
</dbReference>
<dbReference type="STRING" id="1165861.A0A0L0V7X6"/>
<keyword evidence="6" id="KW-1185">Reference proteome</keyword>
<dbReference type="EMBL" id="AJIL01000097">
    <property type="protein sequence ID" value="KNE95410.1"/>
    <property type="molecule type" value="Genomic_DNA"/>
</dbReference>
<name>A0A0L0V7X6_9BASI</name>
<dbReference type="Proteomes" id="UP000054564">
    <property type="component" value="Unassembled WGS sequence"/>
</dbReference>
<dbReference type="GO" id="GO:0006048">
    <property type="term" value="P:UDP-N-acetylglucosamine biosynthetic process"/>
    <property type="evidence" value="ECO:0007669"/>
    <property type="project" value="TreeGrafter"/>
</dbReference>
<accession>A0A0L0V7X6</accession>
<proteinExistence type="predicted"/>
<dbReference type="PANTHER" id="PTHR45955">
    <property type="entry name" value="PHOSPHOACETYLGLUCOSAMINE MUTASE"/>
    <property type="match status" value="1"/>
</dbReference>
<dbReference type="InterPro" id="IPR005843">
    <property type="entry name" value="A-D-PHexomutase_C"/>
</dbReference>
<dbReference type="Pfam" id="PF00408">
    <property type="entry name" value="PGM_PMM_IV"/>
    <property type="match status" value="1"/>
</dbReference>
<feature type="domain" description="Alpha-D-phosphohexomutase C-terminal" evidence="2">
    <location>
        <begin position="249"/>
        <end position="322"/>
    </location>
</feature>
<organism evidence="5 6">
    <name type="scientific">Puccinia striiformis f. sp. tritici PST-78</name>
    <dbReference type="NCBI Taxonomy" id="1165861"/>
    <lineage>
        <taxon>Eukaryota</taxon>
        <taxon>Fungi</taxon>
        <taxon>Dikarya</taxon>
        <taxon>Basidiomycota</taxon>
        <taxon>Pucciniomycotina</taxon>
        <taxon>Pucciniomycetes</taxon>
        <taxon>Pucciniales</taxon>
        <taxon>Pucciniaceae</taxon>
        <taxon>Puccinia</taxon>
    </lineage>
</organism>
<dbReference type="InterPro" id="IPR016055">
    <property type="entry name" value="A-D-PHexomutase_a/b/a-I/II/III"/>
</dbReference>
<evidence type="ECO:0000259" key="2">
    <source>
        <dbReference type="Pfam" id="PF00408"/>
    </source>
</evidence>
<feature type="domain" description="Phosphoacetylglucosamine mutase AMG1" evidence="3">
    <location>
        <begin position="103"/>
        <end position="233"/>
    </location>
</feature>
<dbReference type="AlphaFoldDB" id="A0A0L0V7X6"/>
<dbReference type="Pfam" id="PF21404">
    <property type="entry name" value="AMG1_III"/>
    <property type="match status" value="1"/>
</dbReference>
<dbReference type="InterPro" id="IPR049023">
    <property type="entry name" value="AMG1_II"/>
</dbReference>
<dbReference type="InterPro" id="IPR036900">
    <property type="entry name" value="A-D-PHexomutase_C_sf"/>
</dbReference>
<feature type="domain" description="Phosphoacetylglucosamine mutase AMG1" evidence="4">
    <location>
        <begin position="10"/>
        <end position="89"/>
    </location>
</feature>
<dbReference type="FunFam" id="3.40.120.10:FF:000023">
    <property type="entry name" value="Phosphoacetylglucosamine mutase"/>
    <property type="match status" value="1"/>
</dbReference>
<reference evidence="6" key="1">
    <citation type="submission" date="2014-03" db="EMBL/GenBank/DDBJ databases">
        <title>The Genome Sequence of Puccinia striiformis f. sp. tritici PST-78.</title>
        <authorList>
            <consortium name="The Broad Institute Genome Sequencing Platform"/>
            <person name="Cuomo C."/>
            <person name="Hulbert S."/>
            <person name="Chen X."/>
            <person name="Walker B."/>
            <person name="Young S.K."/>
            <person name="Zeng Q."/>
            <person name="Gargeya S."/>
            <person name="Fitzgerald M."/>
            <person name="Haas B."/>
            <person name="Abouelleil A."/>
            <person name="Alvarado L."/>
            <person name="Arachchi H.M."/>
            <person name="Berlin A.M."/>
            <person name="Chapman S.B."/>
            <person name="Goldberg J."/>
            <person name="Griggs A."/>
            <person name="Gujja S."/>
            <person name="Hansen M."/>
            <person name="Howarth C."/>
            <person name="Imamovic A."/>
            <person name="Larimer J."/>
            <person name="McCowan C."/>
            <person name="Montmayeur A."/>
            <person name="Murphy C."/>
            <person name="Neiman D."/>
            <person name="Pearson M."/>
            <person name="Priest M."/>
            <person name="Roberts A."/>
            <person name="Saif S."/>
            <person name="Shea T."/>
            <person name="Sisk P."/>
            <person name="Sykes S."/>
            <person name="Wortman J."/>
            <person name="Nusbaum C."/>
            <person name="Birren B."/>
        </authorList>
    </citation>
    <scope>NUCLEOTIDE SEQUENCE [LARGE SCALE GENOMIC DNA]</scope>
    <source>
        <strain evidence="6">race PST-78</strain>
    </source>
</reference>
<comment type="caution">
    <text evidence="5">The sequence shown here is derived from an EMBL/GenBank/DDBJ whole genome shotgun (WGS) entry which is preliminary data.</text>
</comment>
<dbReference type="Pfam" id="PF21405">
    <property type="entry name" value="AMG1_II"/>
    <property type="match status" value="1"/>
</dbReference>
<dbReference type="FunFam" id="3.30.310.50:FF:000003">
    <property type="entry name" value="Phosphoacetylglucosamine mutase"/>
    <property type="match status" value="1"/>
</dbReference>
<dbReference type="Gene3D" id="3.40.120.10">
    <property type="entry name" value="Alpha-D-Glucose-1,6-Bisphosphate, subunit A, domain 3"/>
    <property type="match status" value="1"/>
</dbReference>
<protein>
    <submittedName>
        <fullName evidence="5">Uncharacterized protein</fullName>
    </submittedName>
</protein>
<dbReference type="GO" id="GO:0005975">
    <property type="term" value="P:carbohydrate metabolic process"/>
    <property type="evidence" value="ECO:0007669"/>
    <property type="project" value="InterPro"/>
</dbReference>
<dbReference type="SUPFAM" id="SSF55957">
    <property type="entry name" value="Phosphoglucomutase, C-terminal domain"/>
    <property type="match status" value="1"/>
</dbReference>